<dbReference type="PROSITE" id="PS51257">
    <property type="entry name" value="PROKAR_LIPOPROTEIN"/>
    <property type="match status" value="1"/>
</dbReference>
<reference evidence="2 3" key="1">
    <citation type="submission" date="2017-09" db="EMBL/GenBank/DDBJ databases">
        <title>Biodiversity and function of Thalassospira species in the particle-attached aromatic-hydrocarbon-degrading consortia from the surface seawater of the China South Sea.</title>
        <authorList>
            <person name="Dong C."/>
            <person name="Lai Q."/>
            <person name="Shao Z."/>
        </authorList>
    </citation>
    <scope>NUCLEOTIDE SEQUENCE [LARGE SCALE GENOMIC DNA]</scope>
    <source>
        <strain evidence="2 3">139Z-12</strain>
    </source>
</reference>
<proteinExistence type="predicted"/>
<sequence length="281" mass="30533">MTASKFSQICRTTLIVATLSFLAACSQKAETLKLSVTQFGTATQAAFDSYGTAYDAQFSSFSKAPSAQRDEFVTNMTDFTGTVSASNIDVLIDPDGAKIDPSVARKWQDTLSGLRTQYQQFVAIFDNIEAGSALGASAVTQSGPILEKLRAQLATITGDFTKNPPQLLAKRSTLIAKLNAIRADKTDDQDAHTLRYQLWWQDWQALTEAEKQMQTDTLRKFVSANILGNRLQNQIDTYAKLDVASLLSAVEQGISLAGDINKMSPQELITQGTALAQTATN</sequence>
<evidence type="ECO:0000256" key="1">
    <source>
        <dbReference type="SAM" id="SignalP"/>
    </source>
</evidence>
<gene>
    <name evidence="2" type="ORF">COO92_00360</name>
</gene>
<dbReference type="AlphaFoldDB" id="A0A2N3LAV3"/>
<keyword evidence="1" id="KW-0732">Signal</keyword>
<dbReference type="Proteomes" id="UP000233332">
    <property type="component" value="Unassembled WGS sequence"/>
</dbReference>
<evidence type="ECO:0000313" key="3">
    <source>
        <dbReference type="Proteomes" id="UP000233332"/>
    </source>
</evidence>
<feature type="chain" id="PRO_5014975652" evidence="1">
    <location>
        <begin position="30"/>
        <end position="281"/>
    </location>
</feature>
<dbReference type="RefSeq" id="WP_101298924.1">
    <property type="nucleotide sequence ID" value="NZ_NXGX01000001.1"/>
</dbReference>
<accession>A0A2N3LAV3</accession>
<comment type="caution">
    <text evidence="2">The sequence shown here is derived from an EMBL/GenBank/DDBJ whole genome shotgun (WGS) entry which is preliminary data.</text>
</comment>
<protein>
    <submittedName>
        <fullName evidence="2">Uncharacterized protein</fullName>
    </submittedName>
</protein>
<feature type="signal peptide" evidence="1">
    <location>
        <begin position="1"/>
        <end position="29"/>
    </location>
</feature>
<name>A0A2N3LAV3_9PROT</name>
<evidence type="ECO:0000313" key="2">
    <source>
        <dbReference type="EMBL" id="PKR59866.1"/>
    </source>
</evidence>
<dbReference type="EMBL" id="NXGX01000001">
    <property type="protein sequence ID" value="PKR59866.1"/>
    <property type="molecule type" value="Genomic_DNA"/>
</dbReference>
<keyword evidence="3" id="KW-1185">Reference proteome</keyword>
<organism evidence="2 3">
    <name type="scientific">Thalassospira lohafexi</name>
    <dbReference type="NCBI Taxonomy" id="744227"/>
    <lineage>
        <taxon>Bacteria</taxon>
        <taxon>Pseudomonadati</taxon>
        <taxon>Pseudomonadota</taxon>
        <taxon>Alphaproteobacteria</taxon>
        <taxon>Rhodospirillales</taxon>
        <taxon>Thalassospiraceae</taxon>
        <taxon>Thalassospira</taxon>
    </lineage>
</organism>